<dbReference type="Pfam" id="PF12728">
    <property type="entry name" value="HTH_17"/>
    <property type="match status" value="1"/>
</dbReference>
<feature type="domain" description="Helix-turn-helix" evidence="1">
    <location>
        <begin position="5"/>
        <end position="49"/>
    </location>
</feature>
<evidence type="ECO:0000313" key="2">
    <source>
        <dbReference type="EMBL" id="GAH32956.1"/>
    </source>
</evidence>
<dbReference type="EMBL" id="BARU01009115">
    <property type="protein sequence ID" value="GAH32956.1"/>
    <property type="molecule type" value="Genomic_DNA"/>
</dbReference>
<sequence>TEGIMSASEAAEHLGITRSAVVKSAQAGRLKGKKIGKTWVLLRRSVESYQVAAHRVAAGRAAHRK</sequence>
<comment type="caution">
    <text evidence="2">The sequence shown here is derived from an EMBL/GenBank/DDBJ whole genome shotgun (WGS) entry which is preliminary data.</text>
</comment>
<gene>
    <name evidence="2" type="ORF">S03H2_17641</name>
</gene>
<proteinExistence type="predicted"/>
<evidence type="ECO:0000259" key="1">
    <source>
        <dbReference type="Pfam" id="PF12728"/>
    </source>
</evidence>
<dbReference type="InterPro" id="IPR041657">
    <property type="entry name" value="HTH_17"/>
</dbReference>
<protein>
    <recommendedName>
        <fullName evidence="1">Helix-turn-helix domain-containing protein</fullName>
    </recommendedName>
</protein>
<accession>X1EI46</accession>
<organism evidence="2">
    <name type="scientific">marine sediment metagenome</name>
    <dbReference type="NCBI Taxonomy" id="412755"/>
    <lineage>
        <taxon>unclassified sequences</taxon>
        <taxon>metagenomes</taxon>
        <taxon>ecological metagenomes</taxon>
    </lineage>
</organism>
<name>X1EI46_9ZZZZ</name>
<reference evidence="2" key="1">
    <citation type="journal article" date="2014" name="Front. Microbiol.">
        <title>High frequency of phylogenetically diverse reductive dehalogenase-homologous genes in deep subseafloor sedimentary metagenomes.</title>
        <authorList>
            <person name="Kawai M."/>
            <person name="Futagami T."/>
            <person name="Toyoda A."/>
            <person name="Takaki Y."/>
            <person name="Nishi S."/>
            <person name="Hori S."/>
            <person name="Arai W."/>
            <person name="Tsubouchi T."/>
            <person name="Morono Y."/>
            <person name="Uchiyama I."/>
            <person name="Ito T."/>
            <person name="Fujiyama A."/>
            <person name="Inagaki F."/>
            <person name="Takami H."/>
        </authorList>
    </citation>
    <scope>NUCLEOTIDE SEQUENCE</scope>
    <source>
        <strain evidence="2">Expedition CK06-06</strain>
    </source>
</reference>
<dbReference type="AlphaFoldDB" id="X1EI46"/>
<feature type="non-terminal residue" evidence="2">
    <location>
        <position position="1"/>
    </location>
</feature>